<reference evidence="1" key="1">
    <citation type="submission" date="2020-10" db="EMBL/GenBank/DDBJ databases">
        <authorList>
            <person name="Castelo-Branco R."/>
            <person name="Eusebio N."/>
            <person name="Adriana R."/>
            <person name="Vieira A."/>
            <person name="Brugerolle De Fraissinette N."/>
            <person name="Rezende De Castro R."/>
            <person name="Schneider M.P."/>
            <person name="Vasconcelos V."/>
            <person name="Leao P.N."/>
        </authorList>
    </citation>
    <scope>NUCLEOTIDE SEQUENCE</scope>
    <source>
        <strain evidence="1">LEGE 11480</strain>
    </source>
</reference>
<sequence length="87" mass="9876">MNPVTLAFIVVVVGLIAFGLWQDKRDRGGIPVSVLRAARGDKRLAQRLIENAKLRYPDKSEQWYYEKVLYDLERDGAGSGGRRGRRS</sequence>
<dbReference type="AlphaFoldDB" id="A0A928VQU3"/>
<proteinExistence type="predicted"/>
<evidence type="ECO:0000313" key="2">
    <source>
        <dbReference type="Proteomes" id="UP000625316"/>
    </source>
</evidence>
<organism evidence="1 2">
    <name type="scientific">Romeriopsis navalis LEGE 11480</name>
    <dbReference type="NCBI Taxonomy" id="2777977"/>
    <lineage>
        <taxon>Bacteria</taxon>
        <taxon>Bacillati</taxon>
        <taxon>Cyanobacteriota</taxon>
        <taxon>Cyanophyceae</taxon>
        <taxon>Leptolyngbyales</taxon>
        <taxon>Leptolyngbyaceae</taxon>
        <taxon>Romeriopsis</taxon>
        <taxon>Romeriopsis navalis</taxon>
    </lineage>
</organism>
<dbReference type="Proteomes" id="UP000625316">
    <property type="component" value="Unassembled WGS sequence"/>
</dbReference>
<name>A0A928VQU3_9CYAN</name>
<gene>
    <name evidence="1" type="ORF">IQ266_24085</name>
</gene>
<accession>A0A928VQU3</accession>
<dbReference type="RefSeq" id="WP_264327639.1">
    <property type="nucleotide sequence ID" value="NZ_JADEXQ010000127.1"/>
</dbReference>
<comment type="caution">
    <text evidence="1">The sequence shown here is derived from an EMBL/GenBank/DDBJ whole genome shotgun (WGS) entry which is preliminary data.</text>
</comment>
<protein>
    <submittedName>
        <fullName evidence="1">Uncharacterized protein</fullName>
    </submittedName>
</protein>
<dbReference type="EMBL" id="JADEXQ010000127">
    <property type="protein sequence ID" value="MBE9032820.1"/>
    <property type="molecule type" value="Genomic_DNA"/>
</dbReference>
<keyword evidence="2" id="KW-1185">Reference proteome</keyword>
<evidence type="ECO:0000313" key="1">
    <source>
        <dbReference type="EMBL" id="MBE9032820.1"/>
    </source>
</evidence>